<dbReference type="InterPro" id="IPR018330">
    <property type="entry name" value="RecT_fam"/>
</dbReference>
<dbReference type="Proteomes" id="UP001623600">
    <property type="component" value="Unassembled WGS sequence"/>
</dbReference>
<dbReference type="Pfam" id="PF03837">
    <property type="entry name" value="RecT"/>
    <property type="match status" value="1"/>
</dbReference>
<accession>A0ABW8SD42</accession>
<sequence>MENKNVATRRLKGVKNVFANVIYEGDEFLYEINLETGLKKITRHEQKFENIDTNKIKGAYAVLVKEDNLNFVEVMNINQIKNLWYQEEANGQSSVHKSFTDETAKKIVINKACKNFMSIIDDSDLLIESINRTNEYTPEATIEATNDEIKEEIVDEPF</sequence>
<comment type="caution">
    <text evidence="1">The sequence shown here is derived from an EMBL/GenBank/DDBJ whole genome shotgun (WGS) entry which is preliminary data.</text>
</comment>
<gene>
    <name evidence="1" type="ORF">ACJDTP_26760</name>
</gene>
<name>A0ABW8SD42_9CLOT</name>
<evidence type="ECO:0000313" key="1">
    <source>
        <dbReference type="EMBL" id="MFL0168667.1"/>
    </source>
</evidence>
<dbReference type="RefSeq" id="WP_406762919.1">
    <property type="nucleotide sequence ID" value="NZ_JBJIAB010000070.1"/>
</dbReference>
<organism evidence="1 2">
    <name type="scientific">Candidatus Clostridium helianthi</name>
    <dbReference type="NCBI Taxonomy" id="3381660"/>
    <lineage>
        <taxon>Bacteria</taxon>
        <taxon>Bacillati</taxon>
        <taxon>Bacillota</taxon>
        <taxon>Clostridia</taxon>
        <taxon>Eubacteriales</taxon>
        <taxon>Clostridiaceae</taxon>
        <taxon>Clostridium</taxon>
    </lineage>
</organism>
<keyword evidence="2" id="KW-1185">Reference proteome</keyword>
<dbReference type="EMBL" id="JBJIAB010000070">
    <property type="protein sequence ID" value="MFL0168667.1"/>
    <property type="molecule type" value="Genomic_DNA"/>
</dbReference>
<evidence type="ECO:0000313" key="2">
    <source>
        <dbReference type="Proteomes" id="UP001623600"/>
    </source>
</evidence>
<protein>
    <submittedName>
        <fullName evidence="1">Recombinase RecT</fullName>
    </submittedName>
</protein>
<reference evidence="1 2" key="1">
    <citation type="submission" date="2024-11" db="EMBL/GenBank/DDBJ databases">
        <authorList>
            <person name="Heng Y.C."/>
            <person name="Lim A.C.H."/>
            <person name="Lee J.K.Y."/>
            <person name="Kittelmann S."/>
        </authorList>
    </citation>
    <scope>NUCLEOTIDE SEQUENCE [LARGE SCALE GENOMIC DNA]</scope>
    <source>
        <strain evidence="1 2">WILCCON 0112</strain>
    </source>
</reference>
<proteinExistence type="predicted"/>